<dbReference type="GO" id="GO:0005886">
    <property type="term" value="C:plasma membrane"/>
    <property type="evidence" value="ECO:0007669"/>
    <property type="project" value="TreeGrafter"/>
</dbReference>
<dbReference type="PANTHER" id="PTHR11566:SF212">
    <property type="entry name" value="DYNAMIN"/>
    <property type="match status" value="1"/>
</dbReference>
<sequence length="441" mass="48842">MKLSTNLISIEEKSVAAGEAKRTVTNQVIRKGFLRVHTGVKLFQAKDYFFVLSTDNLSWFTDLDEKEKKYMLPLESLKIRDVEGGFMAKRPQFAIFNTEGKNVYKEHKTLELSVDNSEELDTWKASFLRAGVYPEREQPPEDPQIAAEVGPVDPHMERQVETINKLVTSYMQIVARMTRDYIPKTIMYHIIRNLQKFVAKELLAHLYAFPDPKSLLQESEEERQRRESKLAEFEAIKNALNIIENFQINARKVAGSVMPVSVLAAGFSSFSSTTSNFGSLSSGYMNNSPDASIFQPPYGFNRPPSPNPQQKQQAPTNLSMSAFPSREPPPPPRRPSLVPGAFGGNPSNLPAPIMPQSASSHKPQTNTLSNNTNNIFSELNEKLAKKVAQAQGTAASSSSSSQSSSDMFHGLDPLATSTSSSLYQNSTSNPPVPARPTPSIP</sequence>
<feature type="region of interest" description="Disordered" evidence="5">
    <location>
        <begin position="384"/>
        <end position="441"/>
    </location>
</feature>
<keyword evidence="3" id="KW-0378">Hydrolase</keyword>
<dbReference type="GO" id="GO:0005525">
    <property type="term" value="F:GTP binding"/>
    <property type="evidence" value="ECO:0007669"/>
    <property type="project" value="UniProtKB-KW"/>
</dbReference>
<dbReference type="InterPro" id="IPR020850">
    <property type="entry name" value="GED_dom"/>
</dbReference>
<feature type="region of interest" description="Disordered" evidence="5">
    <location>
        <begin position="292"/>
        <end position="372"/>
    </location>
</feature>
<dbReference type="GO" id="GO:0008017">
    <property type="term" value="F:microtubule binding"/>
    <property type="evidence" value="ECO:0007669"/>
    <property type="project" value="TreeGrafter"/>
</dbReference>
<feature type="compositionally biased region" description="Pro residues" evidence="5">
    <location>
        <begin position="430"/>
        <end position="441"/>
    </location>
</feature>
<keyword evidence="4" id="KW-0342">GTP-binding</keyword>
<evidence type="ECO:0000313" key="9">
    <source>
        <dbReference type="EMBL" id="CAF1603246.1"/>
    </source>
</evidence>
<dbReference type="EC" id="3.6.5.5" evidence="1"/>
<dbReference type="SMART" id="SM00233">
    <property type="entry name" value="PH"/>
    <property type="match status" value="1"/>
</dbReference>
<evidence type="ECO:0000256" key="2">
    <source>
        <dbReference type="ARBA" id="ARBA00022741"/>
    </source>
</evidence>
<dbReference type="Gene3D" id="2.30.29.30">
    <property type="entry name" value="Pleckstrin-homology domain (PH domain)/Phosphotyrosine-binding domain (PTB)"/>
    <property type="match status" value="1"/>
</dbReference>
<feature type="domain" description="GED" evidence="7">
    <location>
        <begin position="160"/>
        <end position="251"/>
    </location>
</feature>
<dbReference type="PROSITE" id="PS50003">
    <property type="entry name" value="PH_DOMAIN"/>
    <property type="match status" value="1"/>
</dbReference>
<evidence type="ECO:0000259" key="7">
    <source>
        <dbReference type="PROSITE" id="PS51388"/>
    </source>
</evidence>
<feature type="compositionally biased region" description="Polar residues" evidence="5">
    <location>
        <begin position="356"/>
        <end position="372"/>
    </location>
</feature>
<dbReference type="CDD" id="cd01256">
    <property type="entry name" value="PH_dynamin"/>
    <property type="match status" value="1"/>
</dbReference>
<keyword evidence="2" id="KW-0547">Nucleotide-binding</keyword>
<evidence type="ECO:0000256" key="4">
    <source>
        <dbReference type="ARBA" id="ARBA00023134"/>
    </source>
</evidence>
<reference evidence="9" key="1">
    <citation type="submission" date="2021-02" db="EMBL/GenBank/DDBJ databases">
        <authorList>
            <person name="Nowell W R."/>
        </authorList>
    </citation>
    <scope>NUCLEOTIDE SEQUENCE</scope>
</reference>
<evidence type="ECO:0000256" key="1">
    <source>
        <dbReference type="ARBA" id="ARBA00011980"/>
    </source>
</evidence>
<gene>
    <name evidence="9" type="ORF">JXQ802_LOCUS48551</name>
    <name evidence="8" type="ORF">PYM288_LOCUS32525</name>
</gene>
<dbReference type="InterPro" id="IPR001849">
    <property type="entry name" value="PH_domain"/>
</dbReference>
<dbReference type="Pfam" id="PF02212">
    <property type="entry name" value="GED"/>
    <property type="match status" value="1"/>
</dbReference>
<organism evidence="9 10">
    <name type="scientific">Rotaria sordida</name>
    <dbReference type="NCBI Taxonomy" id="392033"/>
    <lineage>
        <taxon>Eukaryota</taxon>
        <taxon>Metazoa</taxon>
        <taxon>Spiralia</taxon>
        <taxon>Gnathifera</taxon>
        <taxon>Rotifera</taxon>
        <taxon>Eurotatoria</taxon>
        <taxon>Bdelloidea</taxon>
        <taxon>Philodinida</taxon>
        <taxon>Philodinidae</taxon>
        <taxon>Rotaria</taxon>
    </lineage>
</organism>
<feature type="domain" description="PH" evidence="6">
    <location>
        <begin position="27"/>
        <end position="132"/>
    </location>
</feature>
<accession>A0A816B537</accession>
<dbReference type="InterPro" id="IPR011993">
    <property type="entry name" value="PH-like_dom_sf"/>
</dbReference>
<dbReference type="SMART" id="SM00302">
    <property type="entry name" value="GED"/>
    <property type="match status" value="1"/>
</dbReference>
<dbReference type="EMBL" id="CAJNOL010005312">
    <property type="protein sequence ID" value="CAF1603246.1"/>
    <property type="molecule type" value="Genomic_DNA"/>
</dbReference>
<evidence type="ECO:0000256" key="5">
    <source>
        <dbReference type="SAM" id="MobiDB-lite"/>
    </source>
</evidence>
<feature type="compositionally biased region" description="Low complexity" evidence="5">
    <location>
        <begin position="396"/>
        <end position="405"/>
    </location>
</feature>
<dbReference type="GO" id="GO:0003924">
    <property type="term" value="F:GTPase activity"/>
    <property type="evidence" value="ECO:0007669"/>
    <property type="project" value="InterPro"/>
</dbReference>
<dbReference type="InterPro" id="IPR022812">
    <property type="entry name" value="Dynamin"/>
</dbReference>
<keyword evidence="10" id="KW-1185">Reference proteome</keyword>
<protein>
    <recommendedName>
        <fullName evidence="1">dynamin GTPase</fullName>
        <ecNumber evidence="1">3.6.5.5</ecNumber>
    </recommendedName>
</protein>
<dbReference type="GO" id="GO:0005737">
    <property type="term" value="C:cytoplasm"/>
    <property type="evidence" value="ECO:0007669"/>
    <property type="project" value="TreeGrafter"/>
</dbReference>
<dbReference type="PROSITE" id="PS51388">
    <property type="entry name" value="GED"/>
    <property type="match status" value="1"/>
</dbReference>
<dbReference type="Pfam" id="PF00169">
    <property type="entry name" value="PH"/>
    <property type="match status" value="1"/>
</dbReference>
<proteinExistence type="predicted"/>
<dbReference type="Proteomes" id="UP000663854">
    <property type="component" value="Unassembled WGS sequence"/>
</dbReference>
<evidence type="ECO:0000313" key="8">
    <source>
        <dbReference type="EMBL" id="CAF1353675.1"/>
    </source>
</evidence>
<feature type="compositionally biased region" description="Low complexity" evidence="5">
    <location>
        <begin position="416"/>
        <end position="428"/>
    </location>
</feature>
<comment type="caution">
    <text evidence="9">The sequence shown here is derived from an EMBL/GenBank/DDBJ whole genome shotgun (WGS) entry which is preliminary data.</text>
</comment>
<dbReference type="AlphaFoldDB" id="A0A816B537"/>
<dbReference type="Gene3D" id="1.20.120.1240">
    <property type="entry name" value="Dynamin, middle domain"/>
    <property type="match status" value="1"/>
</dbReference>
<dbReference type="EMBL" id="CAJNOH010003929">
    <property type="protein sequence ID" value="CAF1353675.1"/>
    <property type="molecule type" value="Genomic_DNA"/>
</dbReference>
<evidence type="ECO:0000256" key="3">
    <source>
        <dbReference type="ARBA" id="ARBA00022801"/>
    </source>
</evidence>
<dbReference type="GO" id="GO:0031623">
    <property type="term" value="P:receptor internalization"/>
    <property type="evidence" value="ECO:0007669"/>
    <property type="project" value="TreeGrafter"/>
</dbReference>
<name>A0A816B537_9BILA</name>
<dbReference type="PANTHER" id="PTHR11566">
    <property type="entry name" value="DYNAMIN"/>
    <property type="match status" value="1"/>
</dbReference>
<dbReference type="InterPro" id="IPR003130">
    <property type="entry name" value="GED"/>
</dbReference>
<dbReference type="GO" id="GO:0005874">
    <property type="term" value="C:microtubule"/>
    <property type="evidence" value="ECO:0007669"/>
    <property type="project" value="TreeGrafter"/>
</dbReference>
<evidence type="ECO:0000259" key="6">
    <source>
        <dbReference type="PROSITE" id="PS50003"/>
    </source>
</evidence>
<evidence type="ECO:0000313" key="10">
    <source>
        <dbReference type="Proteomes" id="UP000663870"/>
    </source>
</evidence>
<feature type="compositionally biased region" description="Polar residues" evidence="5">
    <location>
        <begin position="308"/>
        <end position="322"/>
    </location>
</feature>
<dbReference type="SUPFAM" id="SSF50729">
    <property type="entry name" value="PH domain-like"/>
    <property type="match status" value="1"/>
</dbReference>
<dbReference type="Proteomes" id="UP000663870">
    <property type="component" value="Unassembled WGS sequence"/>
</dbReference>